<gene>
    <name evidence="11" type="ORF">HDU87_001948</name>
</gene>
<evidence type="ECO:0000256" key="4">
    <source>
        <dbReference type="ARBA" id="ARBA00022763"/>
    </source>
</evidence>
<organism evidence="11 12">
    <name type="scientific">Geranomyces variabilis</name>
    <dbReference type="NCBI Taxonomy" id="109894"/>
    <lineage>
        <taxon>Eukaryota</taxon>
        <taxon>Fungi</taxon>
        <taxon>Fungi incertae sedis</taxon>
        <taxon>Chytridiomycota</taxon>
        <taxon>Chytridiomycota incertae sedis</taxon>
        <taxon>Chytridiomycetes</taxon>
        <taxon>Spizellomycetales</taxon>
        <taxon>Powellomycetaceae</taxon>
        <taxon>Geranomyces</taxon>
    </lineage>
</organism>
<accession>A0AAD5TP35</accession>
<comment type="subcellular location">
    <subcellularLocation>
        <location evidence="1">Nucleus</location>
    </subcellularLocation>
</comment>
<keyword evidence="4" id="KW-0227">DNA damage</keyword>
<dbReference type="Proteomes" id="UP001212152">
    <property type="component" value="Unassembled WGS sequence"/>
</dbReference>
<proteinExistence type="predicted"/>
<dbReference type="GO" id="GO:0005634">
    <property type="term" value="C:nucleus"/>
    <property type="evidence" value="ECO:0007669"/>
    <property type="project" value="UniProtKB-SubCell"/>
</dbReference>
<evidence type="ECO:0000313" key="11">
    <source>
        <dbReference type="EMBL" id="KAJ3180439.1"/>
    </source>
</evidence>
<evidence type="ECO:0000256" key="9">
    <source>
        <dbReference type="ARBA" id="ARBA00048940"/>
    </source>
</evidence>
<dbReference type="EC" id="2.3.1.48" evidence="2"/>
<feature type="region of interest" description="Disordered" evidence="10">
    <location>
        <begin position="374"/>
        <end position="402"/>
    </location>
</feature>
<dbReference type="AlphaFoldDB" id="A0AAD5TP35"/>
<evidence type="ECO:0000256" key="7">
    <source>
        <dbReference type="ARBA" id="ARBA00023163"/>
    </source>
</evidence>
<evidence type="ECO:0000256" key="6">
    <source>
        <dbReference type="ARBA" id="ARBA00023015"/>
    </source>
</evidence>
<dbReference type="Pfam" id="PF08214">
    <property type="entry name" value="HAT_KAT11"/>
    <property type="match status" value="1"/>
</dbReference>
<comment type="catalytic activity">
    <reaction evidence="9">
        <text>L-lysyl-[histone] + acetyl-CoA = N(6)-acetyl-L-lysyl-[histone] + CoA + H(+)</text>
        <dbReference type="Rhea" id="RHEA:21992"/>
        <dbReference type="Rhea" id="RHEA-COMP:9845"/>
        <dbReference type="Rhea" id="RHEA-COMP:11338"/>
        <dbReference type="ChEBI" id="CHEBI:15378"/>
        <dbReference type="ChEBI" id="CHEBI:29969"/>
        <dbReference type="ChEBI" id="CHEBI:57287"/>
        <dbReference type="ChEBI" id="CHEBI:57288"/>
        <dbReference type="ChEBI" id="CHEBI:61930"/>
        <dbReference type="EC" id="2.3.1.48"/>
    </reaction>
    <physiologicalReaction direction="left-to-right" evidence="9">
        <dbReference type="Rhea" id="RHEA:21993"/>
    </physiologicalReaction>
</comment>
<comment type="caution">
    <text evidence="11">The sequence shown here is derived from an EMBL/GenBank/DDBJ whole genome shotgun (WGS) entry which is preliminary data.</text>
</comment>
<dbReference type="PROSITE" id="PS51728">
    <property type="entry name" value="RTT109_HAT"/>
    <property type="match status" value="1"/>
</dbReference>
<name>A0AAD5TP35_9FUNG</name>
<keyword evidence="12" id="KW-1185">Reference proteome</keyword>
<keyword evidence="7" id="KW-0804">Transcription</keyword>
<keyword evidence="8" id="KW-0539">Nucleus</keyword>
<dbReference type="InterPro" id="IPR016849">
    <property type="entry name" value="Rtt109"/>
</dbReference>
<dbReference type="GO" id="GO:0006355">
    <property type="term" value="P:regulation of DNA-templated transcription"/>
    <property type="evidence" value="ECO:0007669"/>
    <property type="project" value="InterPro"/>
</dbReference>
<dbReference type="SMART" id="SM01250">
    <property type="entry name" value="KAT11"/>
    <property type="match status" value="1"/>
</dbReference>
<keyword evidence="5" id="KW-0007">Acetylation</keyword>
<evidence type="ECO:0000256" key="2">
    <source>
        <dbReference type="ARBA" id="ARBA00013184"/>
    </source>
</evidence>
<evidence type="ECO:0000256" key="1">
    <source>
        <dbReference type="ARBA" id="ARBA00004123"/>
    </source>
</evidence>
<reference evidence="11" key="1">
    <citation type="submission" date="2020-05" db="EMBL/GenBank/DDBJ databases">
        <title>Phylogenomic resolution of chytrid fungi.</title>
        <authorList>
            <person name="Stajich J.E."/>
            <person name="Amses K."/>
            <person name="Simmons R."/>
            <person name="Seto K."/>
            <person name="Myers J."/>
            <person name="Bonds A."/>
            <person name="Quandt C.A."/>
            <person name="Barry K."/>
            <person name="Liu P."/>
            <person name="Grigoriev I."/>
            <person name="Longcore J.E."/>
            <person name="James T.Y."/>
        </authorList>
    </citation>
    <scope>NUCLEOTIDE SEQUENCE</scope>
    <source>
        <strain evidence="11">JEL0379</strain>
    </source>
</reference>
<dbReference type="GO" id="GO:0006974">
    <property type="term" value="P:DNA damage response"/>
    <property type="evidence" value="ECO:0007669"/>
    <property type="project" value="UniProtKB-KW"/>
</dbReference>
<dbReference type="InterPro" id="IPR013178">
    <property type="entry name" value="Histone_AcTrfase_Rtt109/CBP"/>
</dbReference>
<evidence type="ECO:0000256" key="10">
    <source>
        <dbReference type="SAM" id="MobiDB-lite"/>
    </source>
</evidence>
<protein>
    <recommendedName>
        <fullName evidence="2">histone acetyltransferase</fullName>
        <ecNumber evidence="2">2.3.1.48</ecNumber>
    </recommendedName>
</protein>
<evidence type="ECO:0000256" key="3">
    <source>
        <dbReference type="ARBA" id="ARBA00022679"/>
    </source>
</evidence>
<dbReference type="PANTHER" id="PTHR31571:SF2">
    <property type="entry name" value="HISTONE ACETYLTRANSFERASE RTT109"/>
    <property type="match status" value="1"/>
</dbReference>
<dbReference type="InterPro" id="IPR051236">
    <property type="entry name" value="HAT_RTT109-like"/>
</dbReference>
<dbReference type="GO" id="GO:0032931">
    <property type="term" value="F:histone H3K56 acetyltransferase activity"/>
    <property type="evidence" value="ECO:0007669"/>
    <property type="project" value="TreeGrafter"/>
</dbReference>
<keyword evidence="3" id="KW-0808">Transferase</keyword>
<evidence type="ECO:0000256" key="5">
    <source>
        <dbReference type="ARBA" id="ARBA00022990"/>
    </source>
</evidence>
<sequence>MTSPNLKAMPAPSPSNASASLAARLLAALPVGLRQQLQQPVSLRIFTLSSPPRSATSVLPNCPDAVATDRILLLAQASSSSTSSLATPAVFISALRATEYLTPSHTHIHIAKLDTSGYHERASLARALAAAYISHTTAAAFSPSITSAVSIHVFARAQPAYLFPGSEHNTAKRALSDRALLKWWVGTLAGAVATTTAAASANAHLYVPGETMRSLRDVWAACSATTTTTALDLPRIAWEWGLAPCVSDVNGAGNATAALDQQRARDVVVRFPDDARTKVLDSHADAETTVAELQDMLALTGECTGRLSGFFQVELRSIDNGDSSLSAPSAASAWPPALTRAAFDAAERFLMGLEFATLEDAVRSSRLLQEHLTSAGSTPMTFDVHPAPAGSEPSQQHSLPAKVSEKCKQPADAAEPAAIQSFVKRKDAPTTNSVQNLVKRAKPAMGVEPALVQNLVKRKAAAVPDKTRNTSAK</sequence>
<evidence type="ECO:0000256" key="8">
    <source>
        <dbReference type="ARBA" id="ARBA00023242"/>
    </source>
</evidence>
<evidence type="ECO:0000313" key="12">
    <source>
        <dbReference type="Proteomes" id="UP001212152"/>
    </source>
</evidence>
<dbReference type="EMBL" id="JADGJQ010000016">
    <property type="protein sequence ID" value="KAJ3180439.1"/>
    <property type="molecule type" value="Genomic_DNA"/>
</dbReference>
<keyword evidence="6" id="KW-0805">Transcription regulation</keyword>
<dbReference type="PANTHER" id="PTHR31571">
    <property type="entry name" value="ALTERED INHERITANCE OF MITOCHONDRIA PROTEIN 6"/>
    <property type="match status" value="1"/>
</dbReference>